<dbReference type="PANTHER" id="PTHR12277:SF64">
    <property type="entry name" value="SUPERFAMILY HYDROLASE, PUTATIVE (AFU_ORTHOLOGUE AFUA_3G01760)-RELATED"/>
    <property type="match status" value="1"/>
</dbReference>
<evidence type="ECO:0000313" key="3">
    <source>
        <dbReference type="EMBL" id="KIM73501.1"/>
    </source>
</evidence>
<dbReference type="InterPro" id="IPR002921">
    <property type="entry name" value="Fungal_lipase-type"/>
</dbReference>
<feature type="transmembrane region" description="Helical" evidence="1">
    <location>
        <begin position="12"/>
        <end position="35"/>
    </location>
</feature>
<dbReference type="InParanoid" id="A0A0C3F0J9"/>
<dbReference type="InterPro" id="IPR029058">
    <property type="entry name" value="AB_hydrolase_fold"/>
</dbReference>
<dbReference type="SUPFAM" id="SSF53474">
    <property type="entry name" value="alpha/beta-Hydrolases"/>
    <property type="match status" value="1"/>
</dbReference>
<dbReference type="Gene3D" id="3.40.50.1820">
    <property type="entry name" value="alpha/beta hydrolase"/>
    <property type="match status" value="1"/>
</dbReference>
<dbReference type="EMBL" id="KN833080">
    <property type="protein sequence ID" value="KIM73501.1"/>
    <property type="molecule type" value="Genomic_DNA"/>
</dbReference>
<dbReference type="OrthoDB" id="10249433at2759"/>
<keyword evidence="1" id="KW-0812">Transmembrane</keyword>
<evidence type="ECO:0000259" key="2">
    <source>
        <dbReference type="Pfam" id="PF01764"/>
    </source>
</evidence>
<proteinExistence type="predicted"/>
<keyword evidence="1" id="KW-1133">Transmembrane helix</keyword>
<organism evidence="3 4">
    <name type="scientific">Piloderma croceum (strain F 1598)</name>
    <dbReference type="NCBI Taxonomy" id="765440"/>
    <lineage>
        <taxon>Eukaryota</taxon>
        <taxon>Fungi</taxon>
        <taxon>Dikarya</taxon>
        <taxon>Basidiomycota</taxon>
        <taxon>Agaricomycotina</taxon>
        <taxon>Agaricomycetes</taxon>
        <taxon>Agaricomycetidae</taxon>
        <taxon>Atheliales</taxon>
        <taxon>Atheliaceae</taxon>
        <taxon>Piloderma</taxon>
    </lineage>
</organism>
<evidence type="ECO:0000313" key="4">
    <source>
        <dbReference type="Proteomes" id="UP000054166"/>
    </source>
</evidence>
<dbReference type="HOGENOM" id="CLU_043841_0_0_1"/>
<feature type="domain" description="Fungal lipase-type" evidence="2">
    <location>
        <begin position="144"/>
        <end position="201"/>
    </location>
</feature>
<reference evidence="3 4" key="1">
    <citation type="submission" date="2014-04" db="EMBL/GenBank/DDBJ databases">
        <authorList>
            <consortium name="DOE Joint Genome Institute"/>
            <person name="Kuo A."/>
            <person name="Tarkka M."/>
            <person name="Buscot F."/>
            <person name="Kohler A."/>
            <person name="Nagy L.G."/>
            <person name="Floudas D."/>
            <person name="Copeland A."/>
            <person name="Barry K.W."/>
            <person name="Cichocki N."/>
            <person name="Veneault-Fourrey C."/>
            <person name="LaButti K."/>
            <person name="Lindquist E.A."/>
            <person name="Lipzen A."/>
            <person name="Lundell T."/>
            <person name="Morin E."/>
            <person name="Murat C."/>
            <person name="Sun H."/>
            <person name="Tunlid A."/>
            <person name="Henrissat B."/>
            <person name="Grigoriev I.V."/>
            <person name="Hibbett D.S."/>
            <person name="Martin F."/>
            <person name="Nordberg H.P."/>
            <person name="Cantor M.N."/>
            <person name="Hua S.X."/>
        </authorList>
    </citation>
    <scope>NUCLEOTIDE SEQUENCE [LARGE SCALE GENOMIC DNA]</scope>
    <source>
        <strain evidence="3 4">F 1598</strain>
    </source>
</reference>
<reference evidence="4" key="2">
    <citation type="submission" date="2015-01" db="EMBL/GenBank/DDBJ databases">
        <title>Evolutionary Origins and Diversification of the Mycorrhizal Mutualists.</title>
        <authorList>
            <consortium name="DOE Joint Genome Institute"/>
            <consortium name="Mycorrhizal Genomics Consortium"/>
            <person name="Kohler A."/>
            <person name="Kuo A."/>
            <person name="Nagy L.G."/>
            <person name="Floudas D."/>
            <person name="Copeland A."/>
            <person name="Barry K.W."/>
            <person name="Cichocki N."/>
            <person name="Veneault-Fourrey C."/>
            <person name="LaButti K."/>
            <person name="Lindquist E.A."/>
            <person name="Lipzen A."/>
            <person name="Lundell T."/>
            <person name="Morin E."/>
            <person name="Murat C."/>
            <person name="Riley R."/>
            <person name="Ohm R."/>
            <person name="Sun H."/>
            <person name="Tunlid A."/>
            <person name="Henrissat B."/>
            <person name="Grigoriev I.V."/>
            <person name="Hibbett D.S."/>
            <person name="Martin F."/>
        </authorList>
    </citation>
    <scope>NUCLEOTIDE SEQUENCE [LARGE SCALE GENOMIC DNA]</scope>
    <source>
        <strain evidence="4">F 1598</strain>
    </source>
</reference>
<dbReference type="GO" id="GO:0016020">
    <property type="term" value="C:membrane"/>
    <property type="evidence" value="ECO:0007669"/>
    <property type="project" value="TreeGrafter"/>
</dbReference>
<name>A0A0C3F0J9_PILCF</name>
<accession>A0A0C3F0J9</accession>
<evidence type="ECO:0000256" key="1">
    <source>
        <dbReference type="SAM" id="Phobius"/>
    </source>
</evidence>
<sequence>MQPTTDRPSLWLALSVVTGLPILLWAYKSTMVYIFQRKIIYMGYAPPGARSEELEKDVPTRYLKGIRCEEITLRSQKNVTLSGIIVRRSLATETQDQPPETVIVYFQGNAGNPLHRLPVFQTLLRPSQFHHKSTHTESEHLAIVAAVPRSYWKSTRRAPTQKSILSDYLQILKYTLTRFPDARIIVYGHSLGASVAVCLLSQLYDKIDRTFTKDPDHEDARFANIRGLVLENPFSSIPEMTKVLYPDRWTPYHYMAPLAWDKWDALSAMRKARGEISILSRLRRNMMVIVSEKDELVPKTMGEELWEAVSNDADEENSKGLGRKVVIRDALHEDAWIHRQWLKEMMRYIAEVHRRP</sequence>
<keyword evidence="4" id="KW-1185">Reference proteome</keyword>
<dbReference type="Proteomes" id="UP000054166">
    <property type="component" value="Unassembled WGS sequence"/>
</dbReference>
<dbReference type="STRING" id="765440.A0A0C3F0J9"/>
<protein>
    <recommendedName>
        <fullName evidence="2">Fungal lipase-type domain-containing protein</fullName>
    </recommendedName>
</protein>
<dbReference type="PANTHER" id="PTHR12277">
    <property type="entry name" value="ALPHA/BETA HYDROLASE DOMAIN-CONTAINING PROTEIN"/>
    <property type="match status" value="1"/>
</dbReference>
<keyword evidence="1" id="KW-0472">Membrane</keyword>
<dbReference type="AlphaFoldDB" id="A0A0C3F0J9"/>
<dbReference type="Pfam" id="PF01764">
    <property type="entry name" value="Lipase_3"/>
    <property type="match status" value="1"/>
</dbReference>
<dbReference type="GO" id="GO:0008474">
    <property type="term" value="F:palmitoyl-(protein) hydrolase activity"/>
    <property type="evidence" value="ECO:0007669"/>
    <property type="project" value="TreeGrafter"/>
</dbReference>
<gene>
    <name evidence="3" type="ORF">PILCRDRAFT_829087</name>
</gene>
<dbReference type="GO" id="GO:0006629">
    <property type="term" value="P:lipid metabolic process"/>
    <property type="evidence" value="ECO:0007669"/>
    <property type="project" value="InterPro"/>
</dbReference>